<feature type="chain" id="PRO_5039467627" evidence="2">
    <location>
        <begin position="33"/>
        <end position="364"/>
    </location>
</feature>
<protein>
    <submittedName>
        <fullName evidence="4">Iron complex transport system substrate-binding protein</fullName>
    </submittedName>
</protein>
<name>A0A927N5T5_9ACTN</name>
<dbReference type="Proteomes" id="UP000638648">
    <property type="component" value="Unassembled WGS sequence"/>
</dbReference>
<feature type="domain" description="Fe/B12 periplasmic-binding" evidence="3">
    <location>
        <begin position="71"/>
        <end position="349"/>
    </location>
</feature>
<evidence type="ECO:0000256" key="2">
    <source>
        <dbReference type="SAM" id="SignalP"/>
    </source>
</evidence>
<evidence type="ECO:0000259" key="3">
    <source>
        <dbReference type="PROSITE" id="PS50983"/>
    </source>
</evidence>
<accession>A0A927N5T5</accession>
<organism evidence="4 5">
    <name type="scientific">Actinopolymorpha pittospori</name>
    <dbReference type="NCBI Taxonomy" id="648752"/>
    <lineage>
        <taxon>Bacteria</taxon>
        <taxon>Bacillati</taxon>
        <taxon>Actinomycetota</taxon>
        <taxon>Actinomycetes</taxon>
        <taxon>Propionibacteriales</taxon>
        <taxon>Actinopolymorphaceae</taxon>
        <taxon>Actinopolymorpha</taxon>
    </lineage>
</organism>
<dbReference type="Pfam" id="PF01497">
    <property type="entry name" value="Peripla_BP_2"/>
    <property type="match status" value="1"/>
</dbReference>
<evidence type="ECO:0000256" key="1">
    <source>
        <dbReference type="ARBA" id="ARBA00008814"/>
    </source>
</evidence>
<feature type="signal peptide" evidence="2">
    <location>
        <begin position="1"/>
        <end position="32"/>
    </location>
</feature>
<dbReference type="InterPro" id="IPR050902">
    <property type="entry name" value="ABC_Transporter_SBP"/>
</dbReference>
<comment type="similarity">
    <text evidence="1">Belongs to the bacterial solute-binding protein 8 family.</text>
</comment>
<gene>
    <name evidence="4" type="ORF">HEB94_005888</name>
</gene>
<dbReference type="PROSITE" id="PS51257">
    <property type="entry name" value="PROKAR_LIPOPROTEIN"/>
    <property type="match status" value="1"/>
</dbReference>
<dbReference type="CDD" id="cd01148">
    <property type="entry name" value="TroA_a"/>
    <property type="match status" value="1"/>
</dbReference>
<sequence>MTFALRDARPGRRRHATPRRVVVALASMFALASCGATGSATPAADQPEGGDTSVTVTNCGKKVSFPTPAKRLYVNDGNMISMVLAIGAAKNVAGISSLGDDKRALGTAYGKQTVDSLHVATDTYPTRENIIATRPDVVVAGWNYGYKEEDNLTPDSLADQGIAAYVLTESCRQADGDSRGTLPPWEALRTDLGNLGKITGHDTEATEKIRDLDERLAALEQAPKANKPPTVFLFDSGTTQPFSSGAFGGPQGIIEAAGARNAVGDVKNTWTTVSWERVARARPDAIAFVDYPGQTFDQKVKVLRSNPATRDLEAVRQGRFLNLPYAAWTSGPLNIDAAEQLRASLEDWDLVPHSDIEPHLDLRP</sequence>
<dbReference type="InterPro" id="IPR002491">
    <property type="entry name" value="ABC_transptr_periplasmic_BD"/>
</dbReference>
<keyword evidence="2" id="KW-0732">Signal</keyword>
<dbReference type="EMBL" id="JADBEM010000001">
    <property type="protein sequence ID" value="MBE1609040.1"/>
    <property type="molecule type" value="Genomic_DNA"/>
</dbReference>
<evidence type="ECO:0000313" key="4">
    <source>
        <dbReference type="EMBL" id="MBE1609040.1"/>
    </source>
</evidence>
<dbReference type="PANTHER" id="PTHR30535">
    <property type="entry name" value="VITAMIN B12-BINDING PROTEIN"/>
    <property type="match status" value="1"/>
</dbReference>
<reference evidence="4" key="1">
    <citation type="submission" date="2020-10" db="EMBL/GenBank/DDBJ databases">
        <title>Sequencing the genomes of 1000 actinobacteria strains.</title>
        <authorList>
            <person name="Klenk H.-P."/>
        </authorList>
    </citation>
    <scope>NUCLEOTIDE SEQUENCE</scope>
    <source>
        <strain evidence="4">DSM 45354</strain>
    </source>
</reference>
<proteinExistence type="inferred from homology"/>
<comment type="caution">
    <text evidence="4">The sequence shown here is derived from an EMBL/GenBank/DDBJ whole genome shotgun (WGS) entry which is preliminary data.</text>
</comment>
<dbReference type="RefSeq" id="WP_238361651.1">
    <property type="nucleotide sequence ID" value="NZ_BAABJL010000273.1"/>
</dbReference>
<dbReference type="PROSITE" id="PS50983">
    <property type="entry name" value="FE_B12_PBP"/>
    <property type="match status" value="1"/>
</dbReference>
<dbReference type="SUPFAM" id="SSF53807">
    <property type="entry name" value="Helical backbone' metal receptor"/>
    <property type="match status" value="1"/>
</dbReference>
<evidence type="ECO:0000313" key="5">
    <source>
        <dbReference type="Proteomes" id="UP000638648"/>
    </source>
</evidence>
<keyword evidence="5" id="KW-1185">Reference proteome</keyword>
<dbReference type="Gene3D" id="3.40.50.1980">
    <property type="entry name" value="Nitrogenase molybdenum iron protein domain"/>
    <property type="match status" value="2"/>
</dbReference>
<dbReference type="PANTHER" id="PTHR30535:SF7">
    <property type="entry name" value="IRON(III) DICITRATE-BINDING PROTEIN"/>
    <property type="match status" value="1"/>
</dbReference>
<dbReference type="AlphaFoldDB" id="A0A927N5T5"/>